<evidence type="ECO:0000313" key="1">
    <source>
        <dbReference type="EMBL" id="PIP29724.1"/>
    </source>
</evidence>
<proteinExistence type="predicted"/>
<sequence length="76" mass="8854">MLLAKIRTTCTLDICALFLLYRFLSFAARKIRLHGMKDIPNYSFQAENAVHKTLPIAFLFPTAFQYMLRSSELFHP</sequence>
<organism evidence="1 2">
    <name type="scientific">Candidatus Jorgensenbacteria bacterium CG23_combo_of_CG06-09_8_20_14_all_54_14</name>
    <dbReference type="NCBI Taxonomy" id="1974595"/>
    <lineage>
        <taxon>Bacteria</taxon>
        <taxon>Candidatus Joergenseniibacteriota</taxon>
    </lineage>
</organism>
<name>A0A2G9Z9A7_9BACT</name>
<evidence type="ECO:0000313" key="2">
    <source>
        <dbReference type="Proteomes" id="UP000228812"/>
    </source>
</evidence>
<comment type="caution">
    <text evidence="1">The sequence shown here is derived from an EMBL/GenBank/DDBJ whole genome shotgun (WGS) entry which is preliminary data.</text>
</comment>
<protein>
    <submittedName>
        <fullName evidence="1">Uncharacterized protein</fullName>
    </submittedName>
</protein>
<reference evidence="1 2" key="1">
    <citation type="submission" date="2017-09" db="EMBL/GenBank/DDBJ databases">
        <title>Depth-based differentiation of microbial function through sediment-hosted aquifers and enrichment of novel symbionts in the deep terrestrial subsurface.</title>
        <authorList>
            <person name="Probst A.J."/>
            <person name="Ladd B."/>
            <person name="Jarett J.K."/>
            <person name="Geller-Mcgrath D.E."/>
            <person name="Sieber C.M."/>
            <person name="Emerson J.B."/>
            <person name="Anantharaman K."/>
            <person name="Thomas B.C."/>
            <person name="Malmstrom R."/>
            <person name="Stieglmeier M."/>
            <person name="Klingl A."/>
            <person name="Woyke T."/>
            <person name="Ryan C.M."/>
            <person name="Banfield J.F."/>
        </authorList>
    </citation>
    <scope>NUCLEOTIDE SEQUENCE [LARGE SCALE GENOMIC DNA]</scope>
    <source>
        <strain evidence="1">CG23_combo_of_CG06-09_8_20_14_all_54_14</strain>
    </source>
</reference>
<dbReference type="Proteomes" id="UP000228812">
    <property type="component" value="Unassembled WGS sequence"/>
</dbReference>
<dbReference type="AlphaFoldDB" id="A0A2G9Z9A7"/>
<gene>
    <name evidence="1" type="ORF">COX26_02605</name>
</gene>
<accession>A0A2G9Z9A7</accession>
<dbReference type="EMBL" id="PCRZ01000045">
    <property type="protein sequence ID" value="PIP29724.1"/>
    <property type="molecule type" value="Genomic_DNA"/>
</dbReference>